<accession>A0A918CAD4</accession>
<dbReference type="RefSeq" id="WP_189083545.1">
    <property type="nucleotide sequence ID" value="NZ_BMRJ01000001.1"/>
</dbReference>
<name>A0A918CAD4_AGRME</name>
<dbReference type="PROSITE" id="PS51257">
    <property type="entry name" value="PROKAR_LIPOPROTEIN"/>
    <property type="match status" value="1"/>
</dbReference>
<proteinExistence type="predicted"/>
<dbReference type="Proteomes" id="UP000610303">
    <property type="component" value="Unassembled WGS sequence"/>
</dbReference>
<evidence type="ECO:0000313" key="2">
    <source>
        <dbReference type="EMBL" id="GGR13853.1"/>
    </source>
</evidence>
<feature type="signal peptide" evidence="1">
    <location>
        <begin position="1"/>
        <end position="21"/>
    </location>
</feature>
<comment type="caution">
    <text evidence="2">The sequence shown here is derived from an EMBL/GenBank/DDBJ whole genome shotgun (WGS) entry which is preliminary data.</text>
</comment>
<dbReference type="EMBL" id="BMRJ01000001">
    <property type="protein sequence ID" value="GGR13853.1"/>
    <property type="molecule type" value="Genomic_DNA"/>
</dbReference>
<reference evidence="2" key="2">
    <citation type="submission" date="2020-09" db="EMBL/GenBank/DDBJ databases">
        <authorList>
            <person name="Sun Q."/>
            <person name="Ohkuma M."/>
        </authorList>
    </citation>
    <scope>NUCLEOTIDE SEQUENCE</scope>
    <source>
        <strain evidence="2">JCM 3346</strain>
    </source>
</reference>
<sequence>MTSPIRASLLAAAALTALALAGCTGQPAPSPSATGAAATEPATGTCGGITVVVDTGDLELADDASIDSCVVTEDPMIAADALARAGVETEGTAQYGDQVVCRVNGVPQQDLAIPAADGSEYHETCESMPAAFAYWALWHKPADGEWGYAQEGLSTLELQPGDAVELLFTLNDEPAAPAE</sequence>
<organism evidence="2 3">
    <name type="scientific">Agromyces mediolanus</name>
    <name type="common">Corynebacterium mediolanum</name>
    <dbReference type="NCBI Taxonomy" id="41986"/>
    <lineage>
        <taxon>Bacteria</taxon>
        <taxon>Bacillati</taxon>
        <taxon>Actinomycetota</taxon>
        <taxon>Actinomycetes</taxon>
        <taxon>Micrococcales</taxon>
        <taxon>Microbacteriaceae</taxon>
        <taxon>Agromyces</taxon>
    </lineage>
</organism>
<keyword evidence="1" id="KW-0732">Signal</keyword>
<protein>
    <recommendedName>
        <fullName evidence="4">DUF4430 domain-containing protein</fullName>
    </recommendedName>
</protein>
<gene>
    <name evidence="2" type="ORF">GCM10010196_03010</name>
</gene>
<reference evidence="2" key="1">
    <citation type="journal article" date="2014" name="Int. J. Syst. Evol. Microbiol.">
        <title>Complete genome sequence of Corynebacterium casei LMG S-19264T (=DSM 44701T), isolated from a smear-ripened cheese.</title>
        <authorList>
            <consortium name="US DOE Joint Genome Institute (JGI-PGF)"/>
            <person name="Walter F."/>
            <person name="Albersmeier A."/>
            <person name="Kalinowski J."/>
            <person name="Ruckert C."/>
        </authorList>
    </citation>
    <scope>NUCLEOTIDE SEQUENCE</scope>
    <source>
        <strain evidence="2">JCM 3346</strain>
    </source>
</reference>
<evidence type="ECO:0000256" key="1">
    <source>
        <dbReference type="SAM" id="SignalP"/>
    </source>
</evidence>
<feature type="chain" id="PRO_5038505348" description="DUF4430 domain-containing protein" evidence="1">
    <location>
        <begin position="22"/>
        <end position="179"/>
    </location>
</feature>
<dbReference type="AlphaFoldDB" id="A0A918CAD4"/>
<keyword evidence="3" id="KW-1185">Reference proteome</keyword>
<evidence type="ECO:0008006" key="4">
    <source>
        <dbReference type="Google" id="ProtNLM"/>
    </source>
</evidence>
<evidence type="ECO:0000313" key="3">
    <source>
        <dbReference type="Proteomes" id="UP000610303"/>
    </source>
</evidence>